<name>A0A2T9XXI9_9FUNG</name>
<evidence type="ECO:0000256" key="4">
    <source>
        <dbReference type="ARBA" id="ARBA00022737"/>
    </source>
</evidence>
<feature type="transmembrane region" description="Helical" evidence="9">
    <location>
        <begin position="45"/>
        <end position="66"/>
    </location>
</feature>
<evidence type="ECO:0000256" key="8">
    <source>
        <dbReference type="ARBA" id="ARBA00023136"/>
    </source>
</evidence>
<keyword evidence="3 9" id="KW-0812">Transmembrane</keyword>
<evidence type="ECO:0000256" key="3">
    <source>
        <dbReference type="ARBA" id="ARBA00022692"/>
    </source>
</evidence>
<dbReference type="InterPro" id="IPR056227">
    <property type="entry name" value="TMD0_ABC"/>
</dbReference>
<comment type="subcellular location">
    <subcellularLocation>
        <location evidence="1">Endomembrane system</location>
        <topology evidence="1">Multi-pass membrane protein</topology>
    </subcellularLocation>
</comment>
<sequence>PSQPSAKRITRNVIIKCSIILVLIVIKIVETVFSVDLITPKKVNAVTVSGIITAIAFSVAFVLQYLEQTKSKTQSHFLVLFWFISYLFMGIWYWTQIVITDSSFSKNQSRYFYLTVAEGVVLILIWALELVTNREPYKLLVNNTSGQKECPEKYANVYSRLTFEWMSSLLKIGKKRILKLSDVWMLPDYLKVESTVQHFEKSWSREVASYPKSPSVWRTVARAYGRTLSLSMFYKLIYDILSFSQTLIFSRLLRFVTQYASRDRDSTSITEGFILAFVLFISAIVQTLLLHQYFHIAFTTGINVKSGLTAIIFKKSLVLSNASKQKLSTGEIFNRMSVDAQKISDIMSYINVVWSSPLQIILSILLLYNTIGYTSLAGVGIM</sequence>
<keyword evidence="7 9" id="KW-1133">Transmembrane helix</keyword>
<keyword evidence="6" id="KW-0067">ATP-binding</keyword>
<evidence type="ECO:0000256" key="5">
    <source>
        <dbReference type="ARBA" id="ARBA00022741"/>
    </source>
</evidence>
<feature type="non-terminal residue" evidence="11">
    <location>
        <position position="1"/>
    </location>
</feature>
<dbReference type="Proteomes" id="UP000245609">
    <property type="component" value="Unassembled WGS sequence"/>
</dbReference>
<feature type="non-terminal residue" evidence="11">
    <location>
        <position position="382"/>
    </location>
</feature>
<evidence type="ECO:0000256" key="6">
    <source>
        <dbReference type="ARBA" id="ARBA00022840"/>
    </source>
</evidence>
<dbReference type="SUPFAM" id="SSF90123">
    <property type="entry name" value="ABC transporter transmembrane region"/>
    <property type="match status" value="1"/>
</dbReference>
<dbReference type="STRING" id="133381.A0A2T9XXI9"/>
<feature type="domain" description="ABC transmembrane type-1" evidence="10">
    <location>
        <begin position="230"/>
        <end position="382"/>
    </location>
</feature>
<dbReference type="AlphaFoldDB" id="A0A2T9XXI9"/>
<keyword evidence="4" id="KW-0677">Repeat</keyword>
<dbReference type="InterPro" id="IPR036640">
    <property type="entry name" value="ABC1_TM_sf"/>
</dbReference>
<evidence type="ECO:0000256" key="7">
    <source>
        <dbReference type="ARBA" id="ARBA00022989"/>
    </source>
</evidence>
<dbReference type="InterPro" id="IPR011527">
    <property type="entry name" value="ABC1_TM_dom"/>
</dbReference>
<accession>A0A2T9XXI9</accession>
<dbReference type="InterPro" id="IPR050173">
    <property type="entry name" value="ABC_transporter_C-like"/>
</dbReference>
<evidence type="ECO:0000256" key="1">
    <source>
        <dbReference type="ARBA" id="ARBA00004127"/>
    </source>
</evidence>
<dbReference type="GO" id="GO:0016020">
    <property type="term" value="C:membrane"/>
    <property type="evidence" value="ECO:0007669"/>
    <property type="project" value="InterPro"/>
</dbReference>
<evidence type="ECO:0000256" key="2">
    <source>
        <dbReference type="ARBA" id="ARBA00022448"/>
    </source>
</evidence>
<dbReference type="EMBL" id="MBFS01003828">
    <property type="protein sequence ID" value="PVU84783.1"/>
    <property type="molecule type" value="Genomic_DNA"/>
</dbReference>
<keyword evidence="12" id="KW-1185">Reference proteome</keyword>
<proteinExistence type="predicted"/>
<comment type="caution">
    <text evidence="11">The sequence shown here is derived from an EMBL/GenBank/DDBJ whole genome shotgun (WGS) entry which is preliminary data.</text>
</comment>
<dbReference type="OrthoDB" id="2437870at2759"/>
<dbReference type="PANTHER" id="PTHR24223:SF443">
    <property type="entry name" value="MULTIDRUG-RESISTANCE LIKE PROTEIN 1, ISOFORM I"/>
    <property type="match status" value="1"/>
</dbReference>
<gene>
    <name evidence="11" type="ORF">BB560_007263</name>
</gene>
<keyword evidence="2" id="KW-0813">Transport</keyword>
<reference evidence="11 12" key="1">
    <citation type="journal article" date="2018" name="MBio">
        <title>Comparative Genomics Reveals the Core Gene Toolbox for the Fungus-Insect Symbiosis.</title>
        <authorList>
            <person name="Wang Y."/>
            <person name="Stata M."/>
            <person name="Wang W."/>
            <person name="Stajich J.E."/>
            <person name="White M.M."/>
            <person name="Moncalvo J.M."/>
        </authorList>
    </citation>
    <scope>NUCLEOTIDE SEQUENCE [LARGE SCALE GENOMIC DNA]</scope>
    <source>
        <strain evidence="11 12">SC-DP-2</strain>
    </source>
</reference>
<organism evidence="11 12">
    <name type="scientific">Smittium megazygosporum</name>
    <dbReference type="NCBI Taxonomy" id="133381"/>
    <lineage>
        <taxon>Eukaryota</taxon>
        <taxon>Fungi</taxon>
        <taxon>Fungi incertae sedis</taxon>
        <taxon>Zoopagomycota</taxon>
        <taxon>Kickxellomycotina</taxon>
        <taxon>Harpellomycetes</taxon>
        <taxon>Harpellales</taxon>
        <taxon>Legeriomycetaceae</taxon>
        <taxon>Smittium</taxon>
    </lineage>
</organism>
<evidence type="ECO:0000313" key="12">
    <source>
        <dbReference type="Proteomes" id="UP000245609"/>
    </source>
</evidence>
<dbReference type="PANTHER" id="PTHR24223">
    <property type="entry name" value="ATP-BINDING CASSETTE SUB-FAMILY C"/>
    <property type="match status" value="1"/>
</dbReference>
<feature type="transmembrane region" description="Helical" evidence="9">
    <location>
        <begin position="78"/>
        <end position="99"/>
    </location>
</feature>
<protein>
    <recommendedName>
        <fullName evidence="10">ABC transmembrane type-1 domain-containing protein</fullName>
    </recommendedName>
</protein>
<evidence type="ECO:0000313" key="11">
    <source>
        <dbReference type="EMBL" id="PVU84783.1"/>
    </source>
</evidence>
<dbReference type="Pfam" id="PF00664">
    <property type="entry name" value="ABC_membrane"/>
    <property type="match status" value="1"/>
</dbReference>
<feature type="transmembrane region" description="Helical" evidence="9">
    <location>
        <begin position="273"/>
        <end position="290"/>
    </location>
</feature>
<keyword evidence="8 9" id="KW-0472">Membrane</keyword>
<feature type="transmembrane region" description="Helical" evidence="9">
    <location>
        <begin position="12"/>
        <end position="33"/>
    </location>
</feature>
<keyword evidence="5" id="KW-0547">Nucleotide-binding</keyword>
<dbReference type="GO" id="GO:0140359">
    <property type="term" value="F:ABC-type transporter activity"/>
    <property type="evidence" value="ECO:0007669"/>
    <property type="project" value="InterPro"/>
</dbReference>
<dbReference type="GO" id="GO:0012505">
    <property type="term" value="C:endomembrane system"/>
    <property type="evidence" value="ECO:0007669"/>
    <property type="project" value="UniProtKB-SubCell"/>
</dbReference>
<feature type="transmembrane region" description="Helical" evidence="9">
    <location>
        <begin position="111"/>
        <end position="131"/>
    </location>
</feature>
<evidence type="ECO:0000259" key="10">
    <source>
        <dbReference type="PROSITE" id="PS50929"/>
    </source>
</evidence>
<dbReference type="GO" id="GO:0005524">
    <property type="term" value="F:ATP binding"/>
    <property type="evidence" value="ECO:0007669"/>
    <property type="project" value="UniProtKB-KW"/>
</dbReference>
<evidence type="ECO:0000256" key="9">
    <source>
        <dbReference type="SAM" id="Phobius"/>
    </source>
</evidence>
<dbReference type="PROSITE" id="PS50929">
    <property type="entry name" value="ABC_TM1F"/>
    <property type="match status" value="1"/>
</dbReference>
<dbReference type="Pfam" id="PF24357">
    <property type="entry name" value="TMD0_ABC"/>
    <property type="match status" value="1"/>
</dbReference>
<dbReference type="Gene3D" id="1.20.1560.10">
    <property type="entry name" value="ABC transporter type 1, transmembrane domain"/>
    <property type="match status" value="1"/>
</dbReference>